<evidence type="ECO:0000256" key="2">
    <source>
        <dbReference type="ARBA" id="ARBA00022517"/>
    </source>
</evidence>
<protein>
    <submittedName>
        <fullName evidence="4">GTPase-activating protein</fullName>
    </submittedName>
</protein>
<dbReference type="GO" id="GO:0005096">
    <property type="term" value="F:GTPase activator activity"/>
    <property type="evidence" value="ECO:0007669"/>
    <property type="project" value="UniProtKB-KW"/>
</dbReference>
<feature type="compositionally biased region" description="Basic residues" evidence="3">
    <location>
        <begin position="1"/>
        <end position="12"/>
    </location>
</feature>
<organism evidence="4 5">
    <name type="scientific">Candidatus Schmidhempelia bombi str. Bimp</name>
    <dbReference type="NCBI Taxonomy" id="1387197"/>
    <lineage>
        <taxon>Bacteria</taxon>
        <taxon>Pseudomonadati</taxon>
        <taxon>Pseudomonadota</taxon>
        <taxon>Gammaproteobacteria</taxon>
        <taxon>Orbales</taxon>
        <taxon>Orbaceae</taxon>
        <taxon>Candidatus Schmidhempelia</taxon>
    </lineage>
</organism>
<dbReference type="AlphaFoldDB" id="A0AB94IDV8"/>
<dbReference type="GO" id="GO:0042254">
    <property type="term" value="P:ribosome biogenesis"/>
    <property type="evidence" value="ECO:0007669"/>
    <property type="project" value="UniProtKB-KW"/>
</dbReference>
<evidence type="ECO:0000256" key="3">
    <source>
        <dbReference type="SAM" id="MobiDB-lite"/>
    </source>
</evidence>
<keyword evidence="1" id="KW-0343">GTPase activation</keyword>
<accession>A0AB94IDV8</accession>
<dbReference type="InterPro" id="IPR007336">
    <property type="entry name" value="YihI"/>
</dbReference>
<keyword evidence="2" id="KW-0690">Ribosome biogenesis</keyword>
<keyword evidence="5" id="KW-1185">Reference proteome</keyword>
<feature type="compositionally biased region" description="Basic and acidic residues" evidence="3">
    <location>
        <begin position="13"/>
        <end position="22"/>
    </location>
</feature>
<gene>
    <name evidence="4" type="ORF">O970_02570</name>
</gene>
<evidence type="ECO:0000313" key="4">
    <source>
        <dbReference type="EMBL" id="TEA27650.1"/>
    </source>
</evidence>
<dbReference type="RefSeq" id="WP_051318581.1">
    <property type="nucleotide sequence ID" value="NZ_AWGA01000024.1"/>
</dbReference>
<dbReference type="EMBL" id="AWGA01000024">
    <property type="protein sequence ID" value="TEA27650.1"/>
    <property type="molecule type" value="Genomic_DNA"/>
</dbReference>
<dbReference type="Pfam" id="PF04220">
    <property type="entry name" value="YihI"/>
    <property type="match status" value="1"/>
</dbReference>
<dbReference type="Proteomes" id="UP000506160">
    <property type="component" value="Unassembled WGS sequence"/>
</dbReference>
<reference evidence="4 5" key="1">
    <citation type="journal article" date="2014" name="Appl. Environ. Microbiol.">
        <title>Genomic features of a bumble bee symbiont reflect its host environment.</title>
        <authorList>
            <person name="Martinson V.G."/>
            <person name="Magoc T."/>
            <person name="Koch H."/>
            <person name="Salzberg S.L."/>
            <person name="Moran N.A."/>
        </authorList>
    </citation>
    <scope>NUCLEOTIDE SEQUENCE [LARGE SCALE GENOMIC DNA]</scope>
    <source>
        <strain evidence="4 5">Bimp</strain>
    </source>
</reference>
<sequence>MTKLNTRKKKKTRQEINDECRLLKKKRKHKGLPSGHRQVADENQQRKPNQLPKSDRRIGSKKPIPLIVDNIATISSINTNKSAKIALPPEQELEKLENDPKLEQLLDRVDLGETLTKQEQHYLERNLARIDELMNLLGYEYDDQSEESEHEDIMKLLRQ</sequence>
<name>A0AB94IDV8_9GAMM</name>
<comment type="caution">
    <text evidence="4">The sequence shown here is derived from an EMBL/GenBank/DDBJ whole genome shotgun (WGS) entry which is preliminary data.</text>
</comment>
<dbReference type="NCBIfam" id="NF003560">
    <property type="entry name" value="PRK05244.1-1"/>
    <property type="match status" value="1"/>
</dbReference>
<proteinExistence type="predicted"/>
<evidence type="ECO:0000256" key="1">
    <source>
        <dbReference type="ARBA" id="ARBA00022468"/>
    </source>
</evidence>
<evidence type="ECO:0000313" key="5">
    <source>
        <dbReference type="Proteomes" id="UP000506160"/>
    </source>
</evidence>
<feature type="region of interest" description="Disordered" evidence="3">
    <location>
        <begin position="1"/>
        <end position="62"/>
    </location>
</feature>